<protein>
    <submittedName>
        <fullName evidence="2">DUF6457 domain-containing protein</fullName>
    </submittedName>
</protein>
<feature type="domain" description="DUF6457" evidence="1">
    <location>
        <begin position="22"/>
        <end position="102"/>
    </location>
</feature>
<dbReference type="RefSeq" id="WP_229118321.1">
    <property type="nucleotide sequence ID" value="NZ_JAPTMY010000026.1"/>
</dbReference>
<organism evidence="2 3">
    <name type="scientific">Actinomyces israelii</name>
    <dbReference type="NCBI Taxonomy" id="1659"/>
    <lineage>
        <taxon>Bacteria</taxon>
        <taxon>Bacillati</taxon>
        <taxon>Actinomycetota</taxon>
        <taxon>Actinomycetes</taxon>
        <taxon>Actinomycetales</taxon>
        <taxon>Actinomycetaceae</taxon>
        <taxon>Actinomyces</taxon>
    </lineage>
</organism>
<dbReference type="EMBL" id="JAPTMY010000026">
    <property type="protein sequence ID" value="MCZ0858640.1"/>
    <property type="molecule type" value="Genomic_DNA"/>
</dbReference>
<dbReference type="Proteomes" id="UP001072034">
    <property type="component" value="Unassembled WGS sequence"/>
</dbReference>
<evidence type="ECO:0000259" key="1">
    <source>
        <dbReference type="Pfam" id="PF20058"/>
    </source>
</evidence>
<sequence length="105" mass="11871">MRHGPFPGRNDKGRGLRDERVKMEQMQHWLDAVCERLDLDPQVVAEHRDDLLALISAVAHGPSRPGAPMTAFVVGYVSGAGRWDTGEVIAELERMARRWEPDRQV</sequence>
<keyword evidence="3" id="KW-1185">Reference proteome</keyword>
<evidence type="ECO:0000313" key="3">
    <source>
        <dbReference type="Proteomes" id="UP001072034"/>
    </source>
</evidence>
<evidence type="ECO:0000313" key="2">
    <source>
        <dbReference type="EMBL" id="MCZ0858640.1"/>
    </source>
</evidence>
<dbReference type="InterPro" id="IPR045598">
    <property type="entry name" value="DUF6457"/>
</dbReference>
<dbReference type="Pfam" id="PF20058">
    <property type="entry name" value="DUF6457"/>
    <property type="match status" value="1"/>
</dbReference>
<name>A0ABT4IA88_9ACTO</name>
<gene>
    <name evidence="2" type="ORF">OHJ16_11360</name>
</gene>
<proteinExistence type="predicted"/>
<comment type="caution">
    <text evidence="2">The sequence shown here is derived from an EMBL/GenBank/DDBJ whole genome shotgun (WGS) entry which is preliminary data.</text>
</comment>
<accession>A0ABT4IA88</accession>
<reference evidence="2" key="1">
    <citation type="submission" date="2022-10" db="EMBL/GenBank/DDBJ databases">
        <title>Genome sequence of Actinomyces israelii ATCC 10048.</title>
        <authorList>
            <person name="Watt R.M."/>
            <person name="Tong W.M."/>
        </authorList>
    </citation>
    <scope>NUCLEOTIDE SEQUENCE</scope>
    <source>
        <strain evidence="2">ATCC 10048</strain>
    </source>
</reference>